<dbReference type="PANTHER" id="PTHR42852:SF17">
    <property type="entry name" value="THIOREDOXIN-LIKE PROTEIN HI_1115"/>
    <property type="match status" value="1"/>
</dbReference>
<dbReference type="InterPro" id="IPR017937">
    <property type="entry name" value="Thioredoxin_CS"/>
</dbReference>
<sequence length="175" mass="19459">MNYFASLTCALCFSLIGLPVQAGVDYDKFPQDPAIFAPDFSLPGVTETEIKLSDYKGKIVLLNFWATFCVPCRLEMPSLQALSEKYHNDDVEIIAISVDHGREKSVRKWIAKNQLDFPIALEGKDAGTIYEVSALPVTFIIGKKGQLIGRILGEREWNSEETTQLIESLLATSVD</sequence>
<dbReference type="EMBL" id="FO203512">
    <property type="protein sequence ID" value="CCK74598.1"/>
    <property type="molecule type" value="Genomic_DNA"/>
</dbReference>
<dbReference type="PROSITE" id="PS51352">
    <property type="entry name" value="THIOREDOXIN_2"/>
    <property type="match status" value="1"/>
</dbReference>
<dbReference type="GO" id="GO:0004601">
    <property type="term" value="F:peroxidase activity"/>
    <property type="evidence" value="ECO:0007669"/>
    <property type="project" value="UniProtKB-KW"/>
</dbReference>
<reference evidence="4 5" key="1">
    <citation type="journal article" date="2013" name="Nat. Commun.">
        <title>Genome sequence and functional genomic analysis of the oil-degrading bacterium Oleispira antarctica.</title>
        <authorList>
            <person name="Kube M."/>
            <person name="Chernikova T.N."/>
            <person name="Al-Ramahi Y."/>
            <person name="Beloqui A."/>
            <person name="Lopez-Cortez N."/>
            <person name="Guazzaroni M.E."/>
            <person name="Heipieper H.J."/>
            <person name="Klages S."/>
            <person name="Kotsyurbenko O.R."/>
            <person name="Langer I."/>
            <person name="Nechitaylo T.Y."/>
            <person name="Lunsdorf H."/>
            <person name="Fernandez M."/>
            <person name="Juarez S."/>
            <person name="Ciordia S."/>
            <person name="Singer A."/>
            <person name="Kagan O."/>
            <person name="Egorova O."/>
            <person name="Petit P.A."/>
            <person name="Stogios P."/>
            <person name="Kim Y."/>
            <person name="Tchigvintsev A."/>
            <person name="Flick R."/>
            <person name="Denaro R."/>
            <person name="Genovese M."/>
            <person name="Albar J.P."/>
            <person name="Reva O.N."/>
            <person name="Martinez-Gomariz M."/>
            <person name="Tran H."/>
            <person name="Ferrer M."/>
            <person name="Savchenko A."/>
            <person name="Yakunin A.F."/>
            <person name="Yakimov M.M."/>
            <person name="Golyshina O.V."/>
            <person name="Reinhardt R."/>
            <person name="Golyshin P.N."/>
        </authorList>
    </citation>
    <scope>NUCLEOTIDE SEQUENCE [LARGE SCALE GENOMIC DNA]</scope>
</reference>
<dbReference type="InterPro" id="IPR013766">
    <property type="entry name" value="Thioredoxin_domain"/>
</dbReference>
<dbReference type="InterPro" id="IPR000866">
    <property type="entry name" value="AhpC/TSA"/>
</dbReference>
<dbReference type="InterPro" id="IPR036249">
    <property type="entry name" value="Thioredoxin-like_sf"/>
</dbReference>
<keyword evidence="2" id="KW-0732">Signal</keyword>
<dbReference type="Pfam" id="PF00578">
    <property type="entry name" value="AhpC-TSA"/>
    <property type="match status" value="1"/>
</dbReference>
<dbReference type="Proteomes" id="UP000032749">
    <property type="component" value="Chromosome"/>
</dbReference>
<keyword evidence="1" id="KW-0676">Redox-active center</keyword>
<dbReference type="SUPFAM" id="SSF52833">
    <property type="entry name" value="Thioredoxin-like"/>
    <property type="match status" value="1"/>
</dbReference>
<dbReference type="PROSITE" id="PS00194">
    <property type="entry name" value="THIOREDOXIN_1"/>
    <property type="match status" value="1"/>
</dbReference>
<evidence type="ECO:0000256" key="1">
    <source>
        <dbReference type="ARBA" id="ARBA00023284"/>
    </source>
</evidence>
<proteinExistence type="predicted"/>
<keyword evidence="4" id="KW-0560">Oxidoreductase</keyword>
<evidence type="ECO:0000256" key="2">
    <source>
        <dbReference type="SAM" id="SignalP"/>
    </source>
</evidence>
<dbReference type="PANTHER" id="PTHR42852">
    <property type="entry name" value="THIOL:DISULFIDE INTERCHANGE PROTEIN DSBE"/>
    <property type="match status" value="1"/>
</dbReference>
<dbReference type="Gene3D" id="3.40.30.10">
    <property type="entry name" value="Glutaredoxin"/>
    <property type="match status" value="1"/>
</dbReference>
<evidence type="ECO:0000313" key="4">
    <source>
        <dbReference type="EMBL" id="CCK74598.1"/>
    </source>
</evidence>
<dbReference type="EC" id="1.11.1.15" evidence="4"/>
<organism evidence="4 5">
    <name type="scientific">Oleispira antarctica RB-8</name>
    <dbReference type="NCBI Taxonomy" id="698738"/>
    <lineage>
        <taxon>Bacteria</taxon>
        <taxon>Pseudomonadati</taxon>
        <taxon>Pseudomonadota</taxon>
        <taxon>Gammaproteobacteria</taxon>
        <taxon>Oceanospirillales</taxon>
        <taxon>Oceanospirillaceae</taxon>
        <taxon>Oleispira</taxon>
    </lineage>
</organism>
<feature type="domain" description="Thioredoxin" evidence="3">
    <location>
        <begin position="31"/>
        <end position="171"/>
    </location>
</feature>
<dbReference type="CDD" id="cd02966">
    <property type="entry name" value="TlpA_like_family"/>
    <property type="match status" value="1"/>
</dbReference>
<dbReference type="AlphaFoldDB" id="R4YNB2"/>
<feature type="signal peptide" evidence="2">
    <location>
        <begin position="1"/>
        <end position="22"/>
    </location>
</feature>
<evidence type="ECO:0000259" key="3">
    <source>
        <dbReference type="PROSITE" id="PS51352"/>
    </source>
</evidence>
<keyword evidence="5" id="KW-1185">Reference proteome</keyword>
<dbReference type="STRING" id="698738.OLEAN_C04220"/>
<dbReference type="OrthoDB" id="9799347at2"/>
<dbReference type="InterPro" id="IPR050553">
    <property type="entry name" value="Thioredoxin_ResA/DsbE_sf"/>
</dbReference>
<protein>
    <submittedName>
        <fullName evidence="4">Peroxiredoxin thioredoxin peroxidase</fullName>
        <ecNumber evidence="4">1.11.1.15</ecNumber>
    </submittedName>
</protein>
<accession>R4YNB2</accession>
<dbReference type="KEGG" id="oai:OLEAN_C04220"/>
<dbReference type="GO" id="GO:0015036">
    <property type="term" value="F:disulfide oxidoreductase activity"/>
    <property type="evidence" value="ECO:0007669"/>
    <property type="project" value="UniProtKB-ARBA"/>
</dbReference>
<dbReference type="HOGENOM" id="CLU_042529_11_0_6"/>
<keyword evidence="4" id="KW-0575">Peroxidase</keyword>
<feature type="chain" id="PRO_5004383308" evidence="2">
    <location>
        <begin position="23"/>
        <end position="175"/>
    </location>
</feature>
<evidence type="ECO:0000313" key="5">
    <source>
        <dbReference type="Proteomes" id="UP000032749"/>
    </source>
</evidence>
<gene>
    <name evidence="4" type="primary">Ahcp</name>
    <name evidence="4" type="ORF">OLEAN_C04220</name>
</gene>
<name>R4YNB2_OLEAN</name>